<dbReference type="RefSeq" id="WP_107186255.1">
    <property type="nucleotide sequence ID" value="NZ_CP131586.1"/>
</dbReference>
<evidence type="ECO:0000313" key="2">
    <source>
        <dbReference type="Proteomes" id="UP000240530"/>
    </source>
</evidence>
<proteinExistence type="predicted"/>
<protein>
    <submittedName>
        <fullName evidence="1">Uncharacterized protein</fullName>
    </submittedName>
</protein>
<dbReference type="Proteomes" id="UP000240530">
    <property type="component" value="Unassembled WGS sequence"/>
</dbReference>
<comment type="caution">
    <text evidence="1">The sequence shown here is derived from an EMBL/GenBank/DDBJ whole genome shotgun (WGS) entry which is preliminary data.</text>
</comment>
<gene>
    <name evidence="1" type="ORF">C0W93_20900</name>
</gene>
<reference evidence="1 2" key="1">
    <citation type="submission" date="2018-03" db="EMBL/GenBank/DDBJ databases">
        <title>Whole genome sequencing of Histamine producing bacteria.</title>
        <authorList>
            <person name="Butler K."/>
        </authorList>
    </citation>
    <scope>NUCLEOTIDE SEQUENCE [LARGE SCALE GENOMIC DNA]</scope>
    <source>
        <strain evidence="1 2">Res.4.1</strain>
    </source>
</reference>
<dbReference type="AlphaFoldDB" id="A0A2T3KPF9"/>
<evidence type="ECO:0000313" key="1">
    <source>
        <dbReference type="EMBL" id="PSV06135.1"/>
    </source>
</evidence>
<accession>A0A2T3KPF9</accession>
<dbReference type="EMBL" id="PYNS01000042">
    <property type="protein sequence ID" value="PSV06135.1"/>
    <property type="molecule type" value="Genomic_DNA"/>
</dbReference>
<sequence>MRTVSLNIKKDNVNDFLQLLWVELSEKIGSISCQHFYLDTDDKEIYIYNVIWCVDQLSFITEFNFYNHTSKGLIRVDVCVKDKKNQTINVESEKKVLSVISEVNRTDFNSKLKNNCFKVPIEGPISFSGSYYFERVNIGLVAEDCFNYLVFDVKYITESQLNVLIIEKIKLILAALSVCTQQVFEYVGGKIYSFDDCSVYDLLGESFNNFKQVESFVDYDEIIEDNKIVLPENTVNIISNIILSPKAQNSAMRFIESLKLRAEVFDNNILNGFKVQYELLGYVSSIESLLDTSEKNVVLNCPKCDEKIEKPQRRISAQFNEFVYNHSNNSSIVASTMKQLYNDRSKFVHMGKGLISQSLLSKQPLYLEGKTYKQNFPSYYFNIHEFTGELIRNSLRD</sequence>
<organism evidence="1 2">
    <name type="scientific">Photobacterium leiognathi subsp. mandapamensis</name>
    <name type="common">Photobacterium mandapamensis</name>
    <dbReference type="NCBI Taxonomy" id="48408"/>
    <lineage>
        <taxon>Bacteria</taxon>
        <taxon>Pseudomonadati</taxon>
        <taxon>Pseudomonadota</taxon>
        <taxon>Gammaproteobacteria</taxon>
        <taxon>Vibrionales</taxon>
        <taxon>Vibrionaceae</taxon>
        <taxon>Photobacterium</taxon>
    </lineage>
</organism>
<name>A0A2T3KPF9_PHOLD</name>